<proteinExistence type="predicted"/>
<feature type="non-terminal residue" evidence="1">
    <location>
        <position position="1"/>
    </location>
</feature>
<dbReference type="Proteomes" id="UP000054144">
    <property type="component" value="Unassembled WGS sequence"/>
</dbReference>
<keyword evidence="2" id="KW-1185">Reference proteome</keyword>
<name>A0A0D7A3N7_9AGAR</name>
<evidence type="ECO:0000313" key="2">
    <source>
        <dbReference type="Proteomes" id="UP000054144"/>
    </source>
</evidence>
<reference evidence="1 2" key="1">
    <citation type="journal article" date="2015" name="Fungal Genet. Biol.">
        <title>Evolution of novel wood decay mechanisms in Agaricales revealed by the genome sequences of Fistulina hepatica and Cylindrobasidium torrendii.</title>
        <authorList>
            <person name="Floudas D."/>
            <person name="Held B.W."/>
            <person name="Riley R."/>
            <person name="Nagy L.G."/>
            <person name="Koehler G."/>
            <person name="Ransdell A.S."/>
            <person name="Younus H."/>
            <person name="Chow J."/>
            <person name="Chiniquy J."/>
            <person name="Lipzen A."/>
            <person name="Tritt A."/>
            <person name="Sun H."/>
            <person name="Haridas S."/>
            <person name="LaButti K."/>
            <person name="Ohm R.A."/>
            <person name="Kues U."/>
            <person name="Blanchette R.A."/>
            <person name="Grigoriev I.V."/>
            <person name="Minto R.E."/>
            <person name="Hibbett D.S."/>
        </authorList>
    </citation>
    <scope>NUCLEOTIDE SEQUENCE [LARGE SCALE GENOMIC DNA]</scope>
    <source>
        <strain evidence="1 2">ATCC 64428</strain>
    </source>
</reference>
<organism evidence="1 2">
    <name type="scientific">Fistulina hepatica ATCC 64428</name>
    <dbReference type="NCBI Taxonomy" id="1128425"/>
    <lineage>
        <taxon>Eukaryota</taxon>
        <taxon>Fungi</taxon>
        <taxon>Dikarya</taxon>
        <taxon>Basidiomycota</taxon>
        <taxon>Agaricomycotina</taxon>
        <taxon>Agaricomycetes</taxon>
        <taxon>Agaricomycetidae</taxon>
        <taxon>Agaricales</taxon>
        <taxon>Fistulinaceae</taxon>
        <taxon>Fistulina</taxon>
    </lineage>
</organism>
<accession>A0A0D7A3N7</accession>
<protein>
    <submittedName>
        <fullName evidence="1">Uncharacterized protein</fullName>
    </submittedName>
</protein>
<evidence type="ECO:0000313" key="1">
    <source>
        <dbReference type="EMBL" id="KIY45652.1"/>
    </source>
</evidence>
<sequence>PAIVSPAKGTSIAPGETFDFDYESIADYGESSYNLTIWLYTTPPSTVVITPMTHYAVGHYFGRFGVENYPGDPDPPNLMPSTLTMPNFSGSYGGFGLGSDASNQVVYLVVVEEWATG</sequence>
<dbReference type="AlphaFoldDB" id="A0A0D7A3N7"/>
<dbReference type="EMBL" id="KN882047">
    <property type="protein sequence ID" value="KIY45652.1"/>
    <property type="molecule type" value="Genomic_DNA"/>
</dbReference>
<feature type="non-terminal residue" evidence="1">
    <location>
        <position position="117"/>
    </location>
</feature>
<dbReference type="OrthoDB" id="3944184at2759"/>
<gene>
    <name evidence="1" type="ORF">FISHEDRAFT_28981</name>
</gene>